<keyword evidence="3" id="KW-1185">Reference proteome</keyword>
<feature type="compositionally biased region" description="Polar residues" evidence="1">
    <location>
        <begin position="14"/>
        <end position="24"/>
    </location>
</feature>
<feature type="compositionally biased region" description="Basic and acidic residues" evidence="1">
    <location>
        <begin position="359"/>
        <end position="373"/>
    </location>
</feature>
<sequence length="565" mass="62424">MKRKFAFGLAPVKTASQKTENASNPAPPIPRPSTQALRTHQSEDSLPSPDSPFISRQTLPPETERELRAACALILQNFKPSDHGLIDTDPKLDFKGLNRRREGKADTEPVLVRRPTGAPADASSVRDHAKRSRQTDNPATVRGDKPERANTGRRRTEHADAAAPSQLTVANAGTDVDDRSLGTPRTVSTDAHLQEASTAQTSVREASGSSSNRVSHKVEQKTSDSKKRASAMDPEAHGKEQAGSHPQPALDPKPQPRPPSRGRSIRDIKGYIFSKSGNLARRESHESLDQRNARPSLQIDTSRNSSSHGWRSWGLQRKPSSRSTSRPVSSRGRSMDEDPARRNEVNLNRELPPLPSLDTWKDQEKLAAKEKRQSHMGSAHIATVMRPPNQQQEYAAAVRAHHRRSGSDSLALKVKAAALLHPSAPSAVASTKSSPHRSSNKDRPVNFDELLTALDSSNKDASDQSRPGPKMSQDRSRSAAPNFSRKISTDITSPRRQDESYTKFVQISSPPELRQENTSRLKKALSGWMLRKEKKDTWMDRFEKKGIKNGVMIQDEAALSPVVRY</sequence>
<dbReference type="AlphaFoldDB" id="A0A6A6VM06"/>
<feature type="compositionally biased region" description="Basic and acidic residues" evidence="1">
    <location>
        <begin position="216"/>
        <end position="227"/>
    </location>
</feature>
<feature type="compositionally biased region" description="Polar residues" evidence="1">
    <location>
        <begin position="293"/>
        <end position="309"/>
    </location>
</feature>
<organism evidence="2 3">
    <name type="scientific">Sporormia fimetaria CBS 119925</name>
    <dbReference type="NCBI Taxonomy" id="1340428"/>
    <lineage>
        <taxon>Eukaryota</taxon>
        <taxon>Fungi</taxon>
        <taxon>Dikarya</taxon>
        <taxon>Ascomycota</taxon>
        <taxon>Pezizomycotina</taxon>
        <taxon>Dothideomycetes</taxon>
        <taxon>Pleosporomycetidae</taxon>
        <taxon>Pleosporales</taxon>
        <taxon>Sporormiaceae</taxon>
        <taxon>Sporormia</taxon>
    </lineage>
</organism>
<feature type="compositionally biased region" description="Polar residues" evidence="1">
    <location>
        <begin position="183"/>
        <end position="213"/>
    </location>
</feature>
<feature type="compositionally biased region" description="Pro residues" evidence="1">
    <location>
        <begin position="249"/>
        <end position="259"/>
    </location>
</feature>
<feature type="region of interest" description="Disordered" evidence="1">
    <location>
        <begin position="1"/>
        <end position="64"/>
    </location>
</feature>
<feature type="region of interest" description="Disordered" evidence="1">
    <location>
        <begin position="78"/>
        <end position="378"/>
    </location>
</feature>
<protein>
    <submittedName>
        <fullName evidence="2">Uncharacterized protein</fullName>
    </submittedName>
</protein>
<dbReference type="Proteomes" id="UP000799440">
    <property type="component" value="Unassembled WGS sequence"/>
</dbReference>
<dbReference type="EMBL" id="MU006562">
    <property type="protein sequence ID" value="KAF2751565.1"/>
    <property type="molecule type" value="Genomic_DNA"/>
</dbReference>
<name>A0A6A6VM06_9PLEO</name>
<feature type="compositionally biased region" description="Low complexity" evidence="1">
    <location>
        <begin position="317"/>
        <end position="332"/>
    </location>
</feature>
<feature type="compositionally biased region" description="Basic and acidic residues" evidence="1">
    <location>
        <begin position="280"/>
        <end position="292"/>
    </location>
</feature>
<feature type="compositionally biased region" description="Polar residues" evidence="1">
    <location>
        <begin position="479"/>
        <end position="492"/>
    </location>
</feature>
<gene>
    <name evidence="2" type="ORF">M011DRAFT_483456</name>
</gene>
<accession>A0A6A6VM06</accession>
<evidence type="ECO:0000313" key="3">
    <source>
        <dbReference type="Proteomes" id="UP000799440"/>
    </source>
</evidence>
<evidence type="ECO:0000313" key="2">
    <source>
        <dbReference type="EMBL" id="KAF2751565.1"/>
    </source>
</evidence>
<feature type="region of interest" description="Disordered" evidence="1">
    <location>
        <begin position="423"/>
        <end position="517"/>
    </location>
</feature>
<feature type="compositionally biased region" description="Basic and acidic residues" evidence="1">
    <location>
        <begin position="80"/>
        <end position="107"/>
    </location>
</feature>
<feature type="compositionally biased region" description="Basic and acidic residues" evidence="1">
    <location>
        <begin position="333"/>
        <end position="344"/>
    </location>
</feature>
<dbReference type="OrthoDB" id="5430532at2759"/>
<evidence type="ECO:0000256" key="1">
    <source>
        <dbReference type="SAM" id="MobiDB-lite"/>
    </source>
</evidence>
<proteinExistence type="predicted"/>
<reference evidence="2" key="1">
    <citation type="journal article" date="2020" name="Stud. Mycol.">
        <title>101 Dothideomycetes genomes: a test case for predicting lifestyles and emergence of pathogens.</title>
        <authorList>
            <person name="Haridas S."/>
            <person name="Albert R."/>
            <person name="Binder M."/>
            <person name="Bloem J."/>
            <person name="Labutti K."/>
            <person name="Salamov A."/>
            <person name="Andreopoulos B."/>
            <person name="Baker S."/>
            <person name="Barry K."/>
            <person name="Bills G."/>
            <person name="Bluhm B."/>
            <person name="Cannon C."/>
            <person name="Castanera R."/>
            <person name="Culley D."/>
            <person name="Daum C."/>
            <person name="Ezra D."/>
            <person name="Gonzalez J."/>
            <person name="Henrissat B."/>
            <person name="Kuo A."/>
            <person name="Liang C."/>
            <person name="Lipzen A."/>
            <person name="Lutzoni F."/>
            <person name="Magnuson J."/>
            <person name="Mondo S."/>
            <person name="Nolan M."/>
            <person name="Ohm R."/>
            <person name="Pangilinan J."/>
            <person name="Park H.-J."/>
            <person name="Ramirez L."/>
            <person name="Alfaro M."/>
            <person name="Sun H."/>
            <person name="Tritt A."/>
            <person name="Yoshinaga Y."/>
            <person name="Zwiers L.-H."/>
            <person name="Turgeon B."/>
            <person name="Goodwin S."/>
            <person name="Spatafora J."/>
            <person name="Crous P."/>
            <person name="Grigoriev I."/>
        </authorList>
    </citation>
    <scope>NUCLEOTIDE SEQUENCE</scope>
    <source>
        <strain evidence="2">CBS 119925</strain>
    </source>
</reference>